<reference evidence="8 9" key="1">
    <citation type="submission" date="2023-10" db="EMBL/GenBank/DDBJ databases">
        <title>Holzapfeliella saturejae sp. nov. isolated from Satureja montana flowers.</title>
        <authorList>
            <person name="Alcantara C."/>
            <person name="Zuniga M."/>
            <person name="Landete J.M."/>
            <person name="Monedero V."/>
        </authorList>
    </citation>
    <scope>NUCLEOTIDE SEQUENCE [LARGE SCALE GENOMIC DNA]</scope>
    <source>
        <strain evidence="8 9">He02</strain>
    </source>
</reference>
<keyword evidence="1 6" id="KW-0963">Cytoplasm</keyword>
<comment type="function">
    <text evidence="6">Catalyzes the 2'-O-methylation of the ribose of cytidine 1402 (C1402) in 16S rRNA.</text>
</comment>
<dbReference type="InterPro" id="IPR008189">
    <property type="entry name" value="rRNA_ssu_MeTfrase_I"/>
</dbReference>
<evidence type="ECO:0000256" key="3">
    <source>
        <dbReference type="ARBA" id="ARBA00022603"/>
    </source>
</evidence>
<evidence type="ECO:0000313" key="8">
    <source>
        <dbReference type="EMBL" id="MEJ6348156.1"/>
    </source>
</evidence>
<dbReference type="PANTHER" id="PTHR46111:SF1">
    <property type="entry name" value="RIBOSOMAL RNA SMALL SUBUNIT METHYLTRANSFERASE I"/>
    <property type="match status" value="1"/>
</dbReference>
<sequence length="286" mass="32013">MNNQNSFEKSQTGKLYLVPTPIGNLSDITFRAKEILNEVDYIAAEDTRHTGQLLKNLAIKKPMISFHEHNTQEKIPDILSLLESGHTIAQVSDAGTPAISDPGELLAKAAIEQDLTVISIPGPAAFLTALVASGLDVQPFTYIGFLPRKKTQQLEKIEEIKAITHTTIFYEAPHRLKKTLANLAEVLGESRRIVLARELTKIHEQYLRGTIAEISEYYQTNEPRGEYVLLVEGMQEATEETVTPEELINEVNQSVASGVSKKDAIKEVAKQYKISKNELYELYHRK</sequence>
<dbReference type="HAMAP" id="MF_01877">
    <property type="entry name" value="16SrRNA_methyltr_I"/>
    <property type="match status" value="1"/>
</dbReference>
<dbReference type="SUPFAM" id="SSF53790">
    <property type="entry name" value="Tetrapyrrole methylase"/>
    <property type="match status" value="1"/>
</dbReference>
<keyword evidence="3 6" id="KW-0489">Methyltransferase</keyword>
<dbReference type="PROSITE" id="PS01296">
    <property type="entry name" value="RSMI"/>
    <property type="match status" value="1"/>
</dbReference>
<dbReference type="RefSeq" id="WP_339969056.1">
    <property type="nucleotide sequence ID" value="NZ_JAWMWG010000001.1"/>
</dbReference>
<name>A0ABU8SFJ7_9LACO</name>
<proteinExistence type="inferred from homology"/>
<comment type="caution">
    <text evidence="8">The sequence shown here is derived from an EMBL/GenBank/DDBJ whole genome shotgun (WGS) entry which is preliminary data.</text>
</comment>
<comment type="catalytic activity">
    <reaction evidence="6">
        <text>cytidine(1402) in 16S rRNA + S-adenosyl-L-methionine = 2'-O-methylcytidine(1402) in 16S rRNA + S-adenosyl-L-homocysteine + H(+)</text>
        <dbReference type="Rhea" id="RHEA:42924"/>
        <dbReference type="Rhea" id="RHEA-COMP:10285"/>
        <dbReference type="Rhea" id="RHEA-COMP:10286"/>
        <dbReference type="ChEBI" id="CHEBI:15378"/>
        <dbReference type="ChEBI" id="CHEBI:57856"/>
        <dbReference type="ChEBI" id="CHEBI:59789"/>
        <dbReference type="ChEBI" id="CHEBI:74495"/>
        <dbReference type="ChEBI" id="CHEBI:82748"/>
        <dbReference type="EC" id="2.1.1.198"/>
    </reaction>
</comment>
<protein>
    <recommendedName>
        <fullName evidence="6">Ribosomal RNA small subunit methyltransferase I</fullName>
        <ecNumber evidence="6">2.1.1.198</ecNumber>
    </recommendedName>
    <alternativeName>
        <fullName evidence="6">16S rRNA 2'-O-ribose C1402 methyltransferase</fullName>
    </alternativeName>
    <alternativeName>
        <fullName evidence="6">rRNA (cytidine-2'-O-)-methyltransferase RsmI</fullName>
    </alternativeName>
</protein>
<evidence type="ECO:0000256" key="2">
    <source>
        <dbReference type="ARBA" id="ARBA00022552"/>
    </source>
</evidence>
<dbReference type="GO" id="GO:0032259">
    <property type="term" value="P:methylation"/>
    <property type="evidence" value="ECO:0007669"/>
    <property type="project" value="UniProtKB-KW"/>
</dbReference>
<dbReference type="InterPro" id="IPR018063">
    <property type="entry name" value="SAM_MeTrfase_RsmI_CS"/>
</dbReference>
<dbReference type="CDD" id="cd11648">
    <property type="entry name" value="RsmI"/>
    <property type="match status" value="1"/>
</dbReference>
<evidence type="ECO:0000313" key="9">
    <source>
        <dbReference type="Proteomes" id="UP001377804"/>
    </source>
</evidence>
<keyword evidence="9" id="KW-1185">Reference proteome</keyword>
<evidence type="ECO:0000256" key="1">
    <source>
        <dbReference type="ARBA" id="ARBA00022490"/>
    </source>
</evidence>
<organism evidence="8 9">
    <name type="scientific">Holzapfeliella saturejae</name>
    <dbReference type="NCBI Taxonomy" id="3082953"/>
    <lineage>
        <taxon>Bacteria</taxon>
        <taxon>Bacillati</taxon>
        <taxon>Bacillota</taxon>
        <taxon>Bacilli</taxon>
        <taxon>Lactobacillales</taxon>
        <taxon>Lactobacillaceae</taxon>
        <taxon>Holzapfeliella</taxon>
    </lineage>
</organism>
<dbReference type="InterPro" id="IPR014777">
    <property type="entry name" value="4pyrrole_Mease_sub1"/>
</dbReference>
<evidence type="ECO:0000256" key="5">
    <source>
        <dbReference type="ARBA" id="ARBA00022691"/>
    </source>
</evidence>
<evidence type="ECO:0000256" key="6">
    <source>
        <dbReference type="HAMAP-Rule" id="MF_01877"/>
    </source>
</evidence>
<dbReference type="InterPro" id="IPR000878">
    <property type="entry name" value="4pyrrol_Mease"/>
</dbReference>
<dbReference type="Pfam" id="PF00590">
    <property type="entry name" value="TP_methylase"/>
    <property type="match status" value="1"/>
</dbReference>
<dbReference type="Proteomes" id="UP001377804">
    <property type="component" value="Unassembled WGS sequence"/>
</dbReference>
<keyword evidence="5 6" id="KW-0949">S-adenosyl-L-methionine</keyword>
<keyword evidence="2 6" id="KW-0698">rRNA processing</keyword>
<comment type="similarity">
    <text evidence="6">Belongs to the methyltransferase superfamily. RsmI family.</text>
</comment>
<dbReference type="PIRSF" id="PIRSF005917">
    <property type="entry name" value="MTase_YraL"/>
    <property type="match status" value="1"/>
</dbReference>
<dbReference type="NCBIfam" id="TIGR00096">
    <property type="entry name" value="16S rRNA (cytidine(1402)-2'-O)-methyltransferase"/>
    <property type="match status" value="1"/>
</dbReference>
<accession>A0ABU8SFJ7</accession>
<gene>
    <name evidence="6 8" type="primary">rsmI</name>
    <name evidence="8" type="ORF">R4Y45_02805</name>
</gene>
<dbReference type="InterPro" id="IPR035996">
    <property type="entry name" value="4pyrrol_Methylase_sf"/>
</dbReference>
<dbReference type="EMBL" id="JAWMWG010000001">
    <property type="protein sequence ID" value="MEJ6348156.1"/>
    <property type="molecule type" value="Genomic_DNA"/>
</dbReference>
<feature type="domain" description="Tetrapyrrole methylase" evidence="7">
    <location>
        <begin position="14"/>
        <end position="214"/>
    </location>
</feature>
<dbReference type="Gene3D" id="3.40.1010.10">
    <property type="entry name" value="Cobalt-precorrin-4 Transmethylase, Domain 1"/>
    <property type="match status" value="1"/>
</dbReference>
<keyword evidence="4 6" id="KW-0808">Transferase</keyword>
<evidence type="ECO:0000256" key="4">
    <source>
        <dbReference type="ARBA" id="ARBA00022679"/>
    </source>
</evidence>
<dbReference type="InterPro" id="IPR014776">
    <property type="entry name" value="4pyrrole_Mease_sub2"/>
</dbReference>
<comment type="subcellular location">
    <subcellularLocation>
        <location evidence="6">Cytoplasm</location>
    </subcellularLocation>
</comment>
<dbReference type="Gene3D" id="3.30.950.10">
    <property type="entry name" value="Methyltransferase, Cobalt-precorrin-4 Transmethylase, Domain 2"/>
    <property type="match status" value="1"/>
</dbReference>
<dbReference type="GO" id="GO:0008168">
    <property type="term" value="F:methyltransferase activity"/>
    <property type="evidence" value="ECO:0007669"/>
    <property type="project" value="UniProtKB-KW"/>
</dbReference>
<evidence type="ECO:0000259" key="7">
    <source>
        <dbReference type="Pfam" id="PF00590"/>
    </source>
</evidence>
<dbReference type="EC" id="2.1.1.198" evidence="6"/>
<dbReference type="PANTHER" id="PTHR46111">
    <property type="entry name" value="RIBOSOMAL RNA SMALL SUBUNIT METHYLTRANSFERASE I"/>
    <property type="match status" value="1"/>
</dbReference>